<accession>A0A1S2M6S5</accession>
<dbReference type="ESTHER" id="9baci-a0a1s2m6s5">
    <property type="family name" value="UCP033634"/>
</dbReference>
<dbReference type="SUPFAM" id="SSF53474">
    <property type="entry name" value="alpha/beta-Hydrolases"/>
    <property type="match status" value="1"/>
</dbReference>
<dbReference type="InterPro" id="IPR046879">
    <property type="entry name" value="KANL3/Tex30_Abhydrolase"/>
</dbReference>
<protein>
    <submittedName>
        <fullName evidence="3">Alpha/beta hydrolase</fullName>
    </submittedName>
</protein>
<proteinExistence type="predicted"/>
<dbReference type="AlphaFoldDB" id="A0A1S2M6S5"/>
<evidence type="ECO:0000313" key="3">
    <source>
        <dbReference type="EMBL" id="OIJ20439.1"/>
    </source>
</evidence>
<evidence type="ECO:0000313" key="4">
    <source>
        <dbReference type="EMBL" id="QOY34730.1"/>
    </source>
</evidence>
<dbReference type="Gene3D" id="3.40.50.1820">
    <property type="entry name" value="alpha/beta hydrolase"/>
    <property type="match status" value="1"/>
</dbReference>
<evidence type="ECO:0000259" key="1">
    <source>
        <dbReference type="Pfam" id="PF20408"/>
    </source>
</evidence>
<dbReference type="EMBL" id="LQXD01000135">
    <property type="protein sequence ID" value="OIJ11440.1"/>
    <property type="molecule type" value="Genomic_DNA"/>
</dbReference>
<dbReference type="Pfam" id="PF20408">
    <property type="entry name" value="Abhydrolase_11"/>
    <property type="match status" value="1"/>
</dbReference>
<dbReference type="RefSeq" id="WP_071316634.1">
    <property type="nucleotide sequence ID" value="NZ_CP063356.2"/>
</dbReference>
<evidence type="ECO:0000313" key="5">
    <source>
        <dbReference type="Proteomes" id="UP000180175"/>
    </source>
</evidence>
<keyword evidence="3" id="KW-0378">Hydrolase</keyword>
<reference evidence="3 5" key="1">
    <citation type="submission" date="2016-10" db="EMBL/GenBank/DDBJ databases">
        <title>Draft genome sequences of four alkaliphilic bacteria belonging to the Anaerobacillus genus.</title>
        <authorList>
            <person name="Bassil N.M."/>
            <person name="Lloyd J.R."/>
        </authorList>
    </citation>
    <scope>NUCLEOTIDE SEQUENCE [LARGE SCALE GENOMIC DNA]</scope>
    <source>
        <strain evidence="3 5">NB2006</strain>
    </source>
</reference>
<dbReference type="InterPro" id="IPR017018">
    <property type="entry name" value="UCP033634"/>
</dbReference>
<evidence type="ECO:0000313" key="2">
    <source>
        <dbReference type="EMBL" id="OIJ11440.1"/>
    </source>
</evidence>
<dbReference type="Proteomes" id="UP000180175">
    <property type="component" value="Chromosome"/>
</dbReference>
<name>A0A1S2M6S5_9BACI</name>
<dbReference type="EMBL" id="CP063356">
    <property type="protein sequence ID" value="QOY34730.1"/>
    <property type="molecule type" value="Genomic_DNA"/>
</dbReference>
<sequence length="208" mass="23602">MRNLNGVVETNSREVPFTLLKQEESSNTLGVVLPGSGYTTQAPLLYYSTGALLSKGFDVVHVNYKYSNEELPSLNENEFTHLIMSVIDHILTENKYSDFYIVGKSLGTIAMPYLLKNPILHQAKAIWLTPLLTRDDIYESLLTSKNKGICIIGDKDPFYIPERFESIKNNPNLNSELIPNVNHSLEIEKFRINSVEVIKDIINKIEKL</sequence>
<dbReference type="EMBL" id="LQXD01000071">
    <property type="protein sequence ID" value="OIJ20439.1"/>
    <property type="molecule type" value="Genomic_DNA"/>
</dbReference>
<reference evidence="4 5" key="3">
    <citation type="journal article" date="2019" name="Int. J. Syst. Evol. Microbiol.">
        <title>Anaerobacillus isosaccharinicus sp. nov., an alkaliphilic bacterium which degrades isosaccharinic acid.</title>
        <authorList>
            <person name="Bassil N.M."/>
            <person name="Lloyd J.R."/>
        </authorList>
    </citation>
    <scope>NUCLEOTIDE SEQUENCE [LARGE SCALE GENOMIC DNA]</scope>
    <source>
        <strain evidence="4 5">NB2006</strain>
    </source>
</reference>
<feature type="domain" description="KANL3/Tex30 alpha/beta hydrolase-like" evidence="1">
    <location>
        <begin position="35"/>
        <end position="190"/>
    </location>
</feature>
<dbReference type="PIRSF" id="PIRSF033634">
    <property type="entry name" value="UCP033634"/>
    <property type="match status" value="1"/>
</dbReference>
<organism evidence="3 5">
    <name type="scientific">Anaerobacillus isosaccharinicus</name>
    <dbReference type="NCBI Taxonomy" id="1532552"/>
    <lineage>
        <taxon>Bacteria</taxon>
        <taxon>Bacillati</taxon>
        <taxon>Bacillota</taxon>
        <taxon>Bacilli</taxon>
        <taxon>Bacillales</taxon>
        <taxon>Bacillaceae</taxon>
        <taxon>Anaerobacillus</taxon>
    </lineage>
</organism>
<dbReference type="OrthoDB" id="1908495at2"/>
<gene>
    <name evidence="4" type="ORF">AWH56_018655</name>
    <name evidence="3" type="ORF">AWH56_07940</name>
    <name evidence="2" type="ORF">AWH56_15715</name>
</gene>
<reference evidence="4" key="4">
    <citation type="submission" date="2020-10" db="EMBL/GenBank/DDBJ databases">
        <authorList>
            <person name="Bassil N.M."/>
            <person name="Lloyd J.R."/>
        </authorList>
    </citation>
    <scope>NUCLEOTIDE SEQUENCE</scope>
    <source>
        <strain evidence="4">NB2006</strain>
    </source>
</reference>
<dbReference type="InterPro" id="IPR029058">
    <property type="entry name" value="AB_hydrolase_fold"/>
</dbReference>
<dbReference type="GO" id="GO:0016787">
    <property type="term" value="F:hydrolase activity"/>
    <property type="evidence" value="ECO:0007669"/>
    <property type="project" value="UniProtKB-KW"/>
</dbReference>
<keyword evidence="5" id="KW-1185">Reference proteome</keyword>
<reference evidence="4 5" key="2">
    <citation type="journal article" date="2017" name="Genome Announc.">
        <title>Draft Genome Sequences of Four Alkaliphilic Bacteria Belonging to the Anaerobacillus Genus.</title>
        <authorList>
            <person name="Bassil N.M."/>
            <person name="Lloyd J.R."/>
        </authorList>
    </citation>
    <scope>NUCLEOTIDE SEQUENCE [LARGE SCALE GENOMIC DNA]</scope>
    <source>
        <strain evidence="4 5">NB2006</strain>
    </source>
</reference>
<dbReference type="KEGG" id="aia:AWH56_018655"/>